<feature type="coiled-coil region" evidence="2">
    <location>
        <begin position="145"/>
        <end position="179"/>
    </location>
</feature>
<evidence type="ECO:0000256" key="1">
    <source>
        <dbReference type="ARBA" id="ARBA00023054"/>
    </source>
</evidence>
<evidence type="ECO:0000256" key="2">
    <source>
        <dbReference type="SAM" id="Coils"/>
    </source>
</evidence>
<comment type="caution">
    <text evidence="5">The sequence shown here is derived from an EMBL/GenBank/DDBJ whole genome shotgun (WGS) entry which is preliminary data.</text>
</comment>
<feature type="coiled-coil region" evidence="2">
    <location>
        <begin position="378"/>
        <end position="494"/>
    </location>
</feature>
<dbReference type="InterPro" id="IPR051241">
    <property type="entry name" value="DZIP_RILPL"/>
</dbReference>
<feature type="compositionally biased region" description="Low complexity" evidence="3">
    <location>
        <begin position="267"/>
        <end position="281"/>
    </location>
</feature>
<proteinExistence type="predicted"/>
<feature type="region of interest" description="Disordered" evidence="3">
    <location>
        <begin position="547"/>
        <end position="641"/>
    </location>
</feature>
<evidence type="ECO:0000313" key="5">
    <source>
        <dbReference type="EMBL" id="GBF96203.1"/>
    </source>
</evidence>
<dbReference type="PANTHER" id="PTHR21502">
    <property type="entry name" value="ZINC FINGER PROTEIN DZIP1"/>
    <property type="match status" value="1"/>
</dbReference>
<dbReference type="PANTHER" id="PTHR21502:SF3">
    <property type="entry name" value="CILIUM ASSEMBLY PROTEIN DZIP1L"/>
    <property type="match status" value="1"/>
</dbReference>
<keyword evidence="6" id="KW-1185">Reference proteome</keyword>
<dbReference type="GO" id="GO:0005737">
    <property type="term" value="C:cytoplasm"/>
    <property type="evidence" value="ECO:0007669"/>
    <property type="project" value="UniProtKB-SubCell"/>
</dbReference>
<gene>
    <name evidence="5" type="ORF">Rsub_08748</name>
</gene>
<dbReference type="AlphaFoldDB" id="A0A2V0PE82"/>
<dbReference type="OrthoDB" id="515971at2759"/>
<feature type="compositionally biased region" description="Low complexity" evidence="3">
    <location>
        <begin position="547"/>
        <end position="558"/>
    </location>
</feature>
<feature type="region of interest" description="Disordered" evidence="3">
    <location>
        <begin position="267"/>
        <end position="304"/>
    </location>
</feature>
<dbReference type="Pfam" id="PF13815">
    <property type="entry name" value="Dzip-like_N"/>
    <property type="match status" value="1"/>
</dbReference>
<evidence type="ECO:0000256" key="3">
    <source>
        <dbReference type="SAM" id="MobiDB-lite"/>
    </source>
</evidence>
<feature type="region of interest" description="Disordered" evidence="3">
    <location>
        <begin position="878"/>
        <end position="921"/>
    </location>
</feature>
<evidence type="ECO:0000259" key="4">
    <source>
        <dbReference type="Pfam" id="PF13815"/>
    </source>
</evidence>
<organism evidence="5 6">
    <name type="scientific">Raphidocelis subcapitata</name>
    <dbReference type="NCBI Taxonomy" id="307507"/>
    <lineage>
        <taxon>Eukaryota</taxon>
        <taxon>Viridiplantae</taxon>
        <taxon>Chlorophyta</taxon>
        <taxon>core chlorophytes</taxon>
        <taxon>Chlorophyceae</taxon>
        <taxon>CS clade</taxon>
        <taxon>Sphaeropleales</taxon>
        <taxon>Selenastraceae</taxon>
        <taxon>Raphidocelis</taxon>
    </lineage>
</organism>
<accession>A0A2V0PE82</accession>
<dbReference type="GO" id="GO:0008270">
    <property type="term" value="F:zinc ion binding"/>
    <property type="evidence" value="ECO:0007669"/>
    <property type="project" value="UniProtKB-KW"/>
</dbReference>
<evidence type="ECO:0000313" key="6">
    <source>
        <dbReference type="Proteomes" id="UP000247498"/>
    </source>
</evidence>
<sequence>MERTARSGDTGAATHRRRDQSGAMAAATAPAGSAPVLYASRTTGGAPAVLPFRFDTKRCRLDWRLLHGVDVDQVIRTTDLDALERVAPCIAWGDLEADDPRALSETNFTKIFRLAQLLVEYLLHDALKTSNAALEQERAAHVAHIAGLRARLQEVVSEAKHARTELRRARRTVKTYEIMAEARATIGGGGAGGGSAAATLPLAADAAVAPTALQQQEQVAGPADRGEATTAAATTAALLTEVVQLMREQTQHGQQQRQVAAPQLGPVAATAPPTAAPLPVGGWTWGSAAPQSTGNSDADAAAAAAQLSEMGERVSQLVGEVGRLRGEREELSYQLRRLKEGLSARGAAASGGGGWWGTGSTGELGQQGAAAEAEAAAAARQEALLRRAEAAEQLLQAEAEAGREAHGQLDASRRGAAEAAAALASAREAAARAASEAEDLRRQRDAARDALARTEARLRDAAGGGVLATWAEERRALQHQLEAAQAAAAHAQARLGALVASGEAPPAAQQAGAAHPAQPAEGAYGEEEAIVVAAPEPSFELDAPLQQQHDAAPAAAVQPPAPGSPPQQGQQQQPFTPPVARPMQQPQPAPLPPQPSEPQPQQPAPQQAQPPPPHRVQQPHLPPQLQQATGPSRSASPATGGRIDPAAVAALRALEARMAAAPPEELQELTYVEDWEKPCLISEDEEALFRKLLPLEVAGRPGVLAGGPHAAEELDAARPAALSDLNRALDRQLASFGIHPARPGLRDAEFLAAMKLLETRRAESEAALSPEARADAEALRYALSLHAYNALRAAQAAAGGPERLPPAPALLVSAAAPPSAGGATPARGVSPAPEGLAAIRVAPGGGAGSGGGVALPGSLRGPPAAALGLGSPAASRYLGSGDGAESEDDGGGSMSARAPRSAGGAASPQPLTPGRGAAAATALEPSLSPLRAAMAAKRQAGGAFASGERQQLFVASLQQQIRTSAGPSTPRGATSRLAAGAGAVPVLEGGGGDGGAVAAGAAGYSTQTAAAAAAAAAAVPGTPGTKALANFDDEFDLSPAAGV</sequence>
<dbReference type="InterPro" id="IPR032714">
    <property type="entry name" value="DZIP1_N"/>
</dbReference>
<feature type="region of interest" description="Disordered" evidence="3">
    <location>
        <begin position="1"/>
        <end position="26"/>
    </location>
</feature>
<dbReference type="InParanoid" id="A0A2V0PE82"/>
<feature type="compositionally biased region" description="Pro residues" evidence="3">
    <location>
        <begin position="575"/>
        <end position="614"/>
    </location>
</feature>
<feature type="domain" description="Cilium assembly protein DZIP1 N-terminal" evidence="4">
    <location>
        <begin position="52"/>
        <end position="166"/>
    </location>
</feature>
<dbReference type="Proteomes" id="UP000247498">
    <property type="component" value="Unassembled WGS sequence"/>
</dbReference>
<name>A0A2V0PE82_9CHLO</name>
<feature type="compositionally biased region" description="Low complexity" evidence="3">
    <location>
        <begin position="615"/>
        <end position="628"/>
    </location>
</feature>
<keyword evidence="1 2" id="KW-0175">Coiled coil</keyword>
<reference evidence="5 6" key="1">
    <citation type="journal article" date="2018" name="Sci. Rep.">
        <title>Raphidocelis subcapitata (=Pseudokirchneriella subcapitata) provides an insight into genome evolution and environmental adaptations in the Sphaeropleales.</title>
        <authorList>
            <person name="Suzuki S."/>
            <person name="Yamaguchi H."/>
            <person name="Nakajima N."/>
            <person name="Kawachi M."/>
        </authorList>
    </citation>
    <scope>NUCLEOTIDE SEQUENCE [LARGE SCALE GENOMIC DNA]</scope>
    <source>
        <strain evidence="5 6">NIES-35</strain>
    </source>
</reference>
<protein>
    <recommendedName>
        <fullName evidence="4">Cilium assembly protein DZIP1 N-terminal domain-containing protein</fullName>
    </recommendedName>
</protein>
<feature type="compositionally biased region" description="Low complexity" evidence="3">
    <location>
        <begin position="894"/>
        <end position="908"/>
    </location>
</feature>
<dbReference type="EMBL" id="BDRX01000076">
    <property type="protein sequence ID" value="GBF96203.1"/>
    <property type="molecule type" value="Genomic_DNA"/>
</dbReference>